<evidence type="ECO:0000313" key="4">
    <source>
        <dbReference type="Proteomes" id="UP001222325"/>
    </source>
</evidence>
<dbReference type="PROSITE" id="PS00109">
    <property type="entry name" value="PROTEIN_KINASE_TYR"/>
    <property type="match status" value="1"/>
</dbReference>
<feature type="domain" description="Protein kinase" evidence="2">
    <location>
        <begin position="481"/>
        <end position="686"/>
    </location>
</feature>
<dbReference type="GO" id="GO:0005524">
    <property type="term" value="F:ATP binding"/>
    <property type="evidence" value="ECO:0007669"/>
    <property type="project" value="InterPro"/>
</dbReference>
<dbReference type="InterPro" id="IPR000719">
    <property type="entry name" value="Prot_kinase_dom"/>
</dbReference>
<dbReference type="SMART" id="SM00220">
    <property type="entry name" value="S_TKc"/>
    <property type="match status" value="1"/>
</dbReference>
<feature type="region of interest" description="Disordered" evidence="1">
    <location>
        <begin position="373"/>
        <end position="415"/>
    </location>
</feature>
<name>A0AAD6XP93_9AGAR</name>
<dbReference type="EMBL" id="JARJCN010000025">
    <property type="protein sequence ID" value="KAJ7088904.1"/>
    <property type="molecule type" value="Genomic_DNA"/>
</dbReference>
<comment type="caution">
    <text evidence="3">The sequence shown here is derived from an EMBL/GenBank/DDBJ whole genome shotgun (WGS) entry which is preliminary data.</text>
</comment>
<dbReference type="AlphaFoldDB" id="A0AAD6XP93"/>
<feature type="compositionally biased region" description="Basic and acidic residues" evidence="1">
    <location>
        <begin position="385"/>
        <end position="395"/>
    </location>
</feature>
<dbReference type="InterPro" id="IPR008266">
    <property type="entry name" value="Tyr_kinase_AS"/>
</dbReference>
<evidence type="ECO:0000313" key="3">
    <source>
        <dbReference type="EMBL" id="KAJ7088904.1"/>
    </source>
</evidence>
<reference evidence="3" key="1">
    <citation type="submission" date="2023-03" db="EMBL/GenBank/DDBJ databases">
        <title>Massive genome expansion in bonnet fungi (Mycena s.s.) driven by repeated elements and novel gene families across ecological guilds.</title>
        <authorList>
            <consortium name="Lawrence Berkeley National Laboratory"/>
            <person name="Harder C.B."/>
            <person name="Miyauchi S."/>
            <person name="Viragh M."/>
            <person name="Kuo A."/>
            <person name="Thoen E."/>
            <person name="Andreopoulos B."/>
            <person name="Lu D."/>
            <person name="Skrede I."/>
            <person name="Drula E."/>
            <person name="Henrissat B."/>
            <person name="Morin E."/>
            <person name="Kohler A."/>
            <person name="Barry K."/>
            <person name="LaButti K."/>
            <person name="Morin E."/>
            <person name="Salamov A."/>
            <person name="Lipzen A."/>
            <person name="Mereny Z."/>
            <person name="Hegedus B."/>
            <person name="Baldrian P."/>
            <person name="Stursova M."/>
            <person name="Weitz H."/>
            <person name="Taylor A."/>
            <person name="Grigoriev I.V."/>
            <person name="Nagy L.G."/>
            <person name="Martin F."/>
            <person name="Kauserud H."/>
        </authorList>
    </citation>
    <scope>NUCLEOTIDE SEQUENCE</scope>
    <source>
        <strain evidence="3">CBHHK173m</strain>
    </source>
</reference>
<sequence>MDAEPERQLAQFLTWNPPGISSAADSEEICLPMAVPFRASYDQHIDQNLTLRYVRTRPSLVDNVANQASKEISNFEDRGGALPAAYLRYPDEDVPPHREMDDASAVTNFYAATTAMCCIRLAATILFGNRPPVWLHVLRWHNYGGPRVPQGRYVSLDESSGPVVADGPNQPFLIDDHYWVHLDDITRDTLRSLFEQFPVLAIWEVFRVSKATDKLIKDLGCTTPFVHRHCGTRGFVSAEFEPRRTVDATVTPWHEVAPSDPSINTFSDPTGLRRSSRLVGSKTYQAQPQKKSMKQSKKHAWSRAVARDATFIVFHNGKFERIGVRDRASQTLYLSELIEVQKCESPCYGKIHTGLHMSIIRDALDRVAQLGKTPTASLPSGAEGASKRRLDSDNTHRRKKRQKTEGSSETESEDIQRSVVRALSARNLALVHLQYHFYNSIAPASFLRIGASLSGMRRDAPTSSNSPELKESYDAREYIALKLVSELGNGACGVVHGAVAKIQSENGDILSMDVVVKVAILPFQRKKLSHEYSIYQHLAPFNIKGIPEVYGLFEDVEDTGLAMVMSRCSSNLWDLRPDPDSVSVFVSPAQRAQFLATLRDIHHAGVRHRDLRPENLMLTDAGDPVIIDFDSAKLDPGGPRSLANKEAEMEHRIAVLNGDYPDREQSEVSASTRSRAQSEDFSEYSA</sequence>
<gene>
    <name evidence="3" type="ORF">B0H15DRAFT_800842</name>
</gene>
<evidence type="ECO:0000256" key="1">
    <source>
        <dbReference type="SAM" id="MobiDB-lite"/>
    </source>
</evidence>
<dbReference type="Proteomes" id="UP001222325">
    <property type="component" value="Unassembled WGS sequence"/>
</dbReference>
<accession>A0AAD6XP93</accession>
<organism evidence="3 4">
    <name type="scientific">Mycena belliarum</name>
    <dbReference type="NCBI Taxonomy" id="1033014"/>
    <lineage>
        <taxon>Eukaryota</taxon>
        <taxon>Fungi</taxon>
        <taxon>Dikarya</taxon>
        <taxon>Basidiomycota</taxon>
        <taxon>Agaricomycotina</taxon>
        <taxon>Agaricomycetes</taxon>
        <taxon>Agaricomycetidae</taxon>
        <taxon>Agaricales</taxon>
        <taxon>Marasmiineae</taxon>
        <taxon>Mycenaceae</taxon>
        <taxon>Mycena</taxon>
    </lineage>
</organism>
<dbReference type="PANTHER" id="PTHR37171">
    <property type="entry name" value="SERINE/THREONINE-PROTEIN KINASE YRZF-RELATED"/>
    <property type="match status" value="1"/>
</dbReference>
<proteinExistence type="predicted"/>
<dbReference type="InterPro" id="IPR052396">
    <property type="entry name" value="Meiotic_Drive_Suppr_Kinase"/>
</dbReference>
<dbReference type="PROSITE" id="PS50011">
    <property type="entry name" value="PROTEIN_KINASE_DOM"/>
    <property type="match status" value="1"/>
</dbReference>
<dbReference type="SUPFAM" id="SSF56112">
    <property type="entry name" value="Protein kinase-like (PK-like)"/>
    <property type="match status" value="1"/>
</dbReference>
<evidence type="ECO:0000259" key="2">
    <source>
        <dbReference type="PROSITE" id="PS50011"/>
    </source>
</evidence>
<feature type="region of interest" description="Disordered" evidence="1">
    <location>
        <begin position="264"/>
        <end position="297"/>
    </location>
</feature>
<dbReference type="GO" id="GO:0004672">
    <property type="term" value="F:protein kinase activity"/>
    <property type="evidence" value="ECO:0007669"/>
    <property type="project" value="InterPro"/>
</dbReference>
<dbReference type="Gene3D" id="1.10.510.10">
    <property type="entry name" value="Transferase(Phosphotransferase) domain 1"/>
    <property type="match status" value="1"/>
</dbReference>
<keyword evidence="4" id="KW-1185">Reference proteome</keyword>
<feature type="region of interest" description="Disordered" evidence="1">
    <location>
        <begin position="657"/>
        <end position="686"/>
    </location>
</feature>
<dbReference type="PANTHER" id="PTHR37171:SF1">
    <property type="entry name" value="SERINE_THREONINE-PROTEIN KINASE YRZF-RELATED"/>
    <property type="match status" value="1"/>
</dbReference>
<dbReference type="Pfam" id="PF00069">
    <property type="entry name" value="Pkinase"/>
    <property type="match status" value="1"/>
</dbReference>
<protein>
    <recommendedName>
        <fullName evidence="2">Protein kinase domain-containing protein</fullName>
    </recommendedName>
</protein>
<dbReference type="InterPro" id="IPR011009">
    <property type="entry name" value="Kinase-like_dom_sf"/>
</dbReference>